<evidence type="ECO:0000313" key="9">
    <source>
        <dbReference type="Proteomes" id="UP001198830"/>
    </source>
</evidence>
<keyword evidence="4" id="KW-0249">Electron transport</keyword>
<sequence length="146" mass="15650">MRRFAMTMALILVLAVAGCGDDRRAERLAAAGPNPSLDALLNVADADAGARKFAVCAGCHKATKGSPDMGGPNLYGVYGRPMAQQSARYSYTAALLDARGRWDARTLDAWMAHPQRVVPGTKMIYPGVSDPLDRADIIAFLKRQAD</sequence>
<evidence type="ECO:0000256" key="3">
    <source>
        <dbReference type="ARBA" id="ARBA00022723"/>
    </source>
</evidence>
<dbReference type="InterPro" id="IPR009056">
    <property type="entry name" value="Cyt_c-like_dom"/>
</dbReference>
<dbReference type="Proteomes" id="UP001198830">
    <property type="component" value="Unassembled WGS sequence"/>
</dbReference>
<dbReference type="PROSITE" id="PS51257">
    <property type="entry name" value="PROKAR_LIPOPROTEIN"/>
    <property type="match status" value="1"/>
</dbReference>
<evidence type="ECO:0000256" key="2">
    <source>
        <dbReference type="ARBA" id="ARBA00022617"/>
    </source>
</evidence>
<dbReference type="Gene3D" id="1.10.760.10">
    <property type="entry name" value="Cytochrome c-like domain"/>
    <property type="match status" value="1"/>
</dbReference>
<keyword evidence="2 6" id="KW-0349">Heme</keyword>
<comment type="caution">
    <text evidence="8">The sequence shown here is derived from an EMBL/GenBank/DDBJ whole genome shotgun (WGS) entry which is preliminary data.</text>
</comment>
<evidence type="ECO:0000256" key="4">
    <source>
        <dbReference type="ARBA" id="ARBA00022982"/>
    </source>
</evidence>
<name>A0ABS8H7L7_9SPHN</name>
<gene>
    <name evidence="8" type="ORF">LL253_17900</name>
</gene>
<keyword evidence="9" id="KW-1185">Reference proteome</keyword>
<organism evidence="8 9">
    <name type="scientific">Sphingobium soli</name>
    <dbReference type="NCBI Taxonomy" id="1591116"/>
    <lineage>
        <taxon>Bacteria</taxon>
        <taxon>Pseudomonadati</taxon>
        <taxon>Pseudomonadota</taxon>
        <taxon>Alphaproteobacteria</taxon>
        <taxon>Sphingomonadales</taxon>
        <taxon>Sphingomonadaceae</taxon>
        <taxon>Sphingobium</taxon>
    </lineage>
</organism>
<dbReference type="PROSITE" id="PS51007">
    <property type="entry name" value="CYTC"/>
    <property type="match status" value="1"/>
</dbReference>
<evidence type="ECO:0000313" key="8">
    <source>
        <dbReference type="EMBL" id="MCC4234549.1"/>
    </source>
</evidence>
<dbReference type="InterPro" id="IPR002327">
    <property type="entry name" value="Cyt_c_1A/1B"/>
</dbReference>
<dbReference type="SUPFAM" id="SSF46626">
    <property type="entry name" value="Cytochrome c"/>
    <property type="match status" value="1"/>
</dbReference>
<keyword evidence="5 6" id="KW-0408">Iron</keyword>
<feature type="domain" description="Cytochrome c" evidence="7">
    <location>
        <begin position="44"/>
        <end position="145"/>
    </location>
</feature>
<dbReference type="RefSeq" id="WP_050762987.1">
    <property type="nucleotide sequence ID" value="NZ_JAJGNP010000022.1"/>
</dbReference>
<evidence type="ECO:0000256" key="1">
    <source>
        <dbReference type="ARBA" id="ARBA00022448"/>
    </source>
</evidence>
<reference evidence="8 9" key="1">
    <citation type="submission" date="2021-10" db="EMBL/GenBank/DDBJ databases">
        <title>The diversity and Nitrogen Metabolism of Culturable Nitrate-Utilizing Bacteria Within the Oxygen Minimum Zone of the Changjiang (Yangtze River)Estuary.</title>
        <authorList>
            <person name="Zhang D."/>
            <person name="Zheng J."/>
            <person name="Liu S."/>
            <person name="He W."/>
        </authorList>
    </citation>
    <scope>NUCLEOTIDE SEQUENCE [LARGE SCALE GENOMIC DNA]</scope>
    <source>
        <strain evidence="8 9">FXH275-2</strain>
    </source>
</reference>
<accession>A0ABS8H7L7</accession>
<protein>
    <submittedName>
        <fullName evidence="8">C-type cytochrome</fullName>
    </submittedName>
</protein>
<dbReference type="PANTHER" id="PTHR11961">
    <property type="entry name" value="CYTOCHROME C"/>
    <property type="match status" value="1"/>
</dbReference>
<evidence type="ECO:0000259" key="7">
    <source>
        <dbReference type="PROSITE" id="PS51007"/>
    </source>
</evidence>
<dbReference type="PRINTS" id="PR00604">
    <property type="entry name" value="CYTCHRMECIAB"/>
</dbReference>
<dbReference type="EMBL" id="JAJGNP010000022">
    <property type="protein sequence ID" value="MCC4234549.1"/>
    <property type="molecule type" value="Genomic_DNA"/>
</dbReference>
<proteinExistence type="predicted"/>
<dbReference type="Pfam" id="PF00034">
    <property type="entry name" value="Cytochrom_C"/>
    <property type="match status" value="1"/>
</dbReference>
<dbReference type="InterPro" id="IPR036909">
    <property type="entry name" value="Cyt_c-like_dom_sf"/>
</dbReference>
<evidence type="ECO:0000256" key="5">
    <source>
        <dbReference type="ARBA" id="ARBA00023004"/>
    </source>
</evidence>
<evidence type="ECO:0000256" key="6">
    <source>
        <dbReference type="PROSITE-ProRule" id="PRU00433"/>
    </source>
</evidence>
<keyword evidence="3 6" id="KW-0479">Metal-binding</keyword>
<keyword evidence="1" id="KW-0813">Transport</keyword>